<dbReference type="EMBL" id="JAZAVK010000028">
    <property type="protein sequence ID" value="KAK7429557.1"/>
    <property type="molecule type" value="Genomic_DNA"/>
</dbReference>
<proteinExistence type="predicted"/>
<gene>
    <name evidence="1" type="ORF">QQZ08_003936</name>
</gene>
<reference evidence="1 2" key="1">
    <citation type="journal article" date="2025" name="Microbiol. Resour. Announc.">
        <title>Draft genome sequences for Neonectria magnoliae and Neonectria punicea, canker pathogens of Liriodendron tulipifera and Acer saccharum in West Virginia.</title>
        <authorList>
            <person name="Petronek H.M."/>
            <person name="Kasson M.T."/>
            <person name="Metheny A.M."/>
            <person name="Stauder C.M."/>
            <person name="Lovett B."/>
            <person name="Lynch S.C."/>
            <person name="Garnas J.R."/>
            <person name="Kasson L.R."/>
            <person name="Stajich J.E."/>
        </authorList>
    </citation>
    <scope>NUCLEOTIDE SEQUENCE [LARGE SCALE GENOMIC DNA]</scope>
    <source>
        <strain evidence="1 2">NRRL 64651</strain>
    </source>
</reference>
<dbReference type="SUPFAM" id="SSF52047">
    <property type="entry name" value="RNI-like"/>
    <property type="match status" value="1"/>
</dbReference>
<dbReference type="Gene3D" id="3.80.10.10">
    <property type="entry name" value="Ribonuclease Inhibitor"/>
    <property type="match status" value="2"/>
</dbReference>
<sequence length="769" mass="87008">MASLPSYREAMSRPDWLQLVAPFVVPSDYPALCLVGRRFWHVFAPRIWLNVLMSARQAGLQSGDDLAWWFHFVFDHLEHAEPRTRALVRVLDAREFAKDSYHFALGEHERSLNQSFKRALSLLPNVNCILLDGQADLDPGSFLVSAGPETTDERLILLSIANCPSPLPIGFFTFPRLSGLVYLDISGISGSIWPMIKPSRLPDLRILKIRNREVDNVALNALAISFGVRLWSLDVSGNRLTDAVIETLTSRCCLPSNLRSEAYSRAEGKLDPPHWGSPDYGRFVFVEESEFSGSFSHPERYLVDAPMYMADPESGPQEYQAFRSNGQSRIKPDSVDAVYQAFSGQDRHLSVESYRDCLGLSHLKLSNNQMSSFGIEKLLRDSNGHLEELACDSMLVIVPPKVSFGLWPKSAMLYGILNAAYFLRPVFSSNLRTLRLHHSLVTQIPTLEIKNLSTMSRLYIAETSILSRIQKAYPQSFVPDMNPRLTSLTLTRIPRRSSGSLITKLVQFLKLLSIQERAIYDANTVSSSWRGSGLLEGLRHLRLEFEPDPREEGFSTAEDLDAEELMNSGEQGFSFFDDQKTRRQSTSTSQVSSLQGDTCPWGLTRQCENDKSDQVVGDFVTHREEWNGEPFSVSVWIGPKVPSRNDVINAYRRLVLKHNLRDGIGPVTASQVIAGAPDKSFIFHTAWCMAIMPEKLEAPPWNELTSMKDVLQELRQFRLSGRAKYSDIKKRTSGRKKVPPGDPHYFWTGRLEVSREDPMPQTRPSQYWR</sequence>
<organism evidence="1 2">
    <name type="scientific">Neonectria magnoliae</name>
    <dbReference type="NCBI Taxonomy" id="2732573"/>
    <lineage>
        <taxon>Eukaryota</taxon>
        <taxon>Fungi</taxon>
        <taxon>Dikarya</taxon>
        <taxon>Ascomycota</taxon>
        <taxon>Pezizomycotina</taxon>
        <taxon>Sordariomycetes</taxon>
        <taxon>Hypocreomycetidae</taxon>
        <taxon>Hypocreales</taxon>
        <taxon>Nectriaceae</taxon>
        <taxon>Neonectria</taxon>
    </lineage>
</organism>
<protein>
    <submittedName>
        <fullName evidence="1">Uncharacterized protein</fullName>
    </submittedName>
</protein>
<dbReference type="InterPro" id="IPR032675">
    <property type="entry name" value="LRR_dom_sf"/>
</dbReference>
<accession>A0ABR1I9R9</accession>
<evidence type="ECO:0000313" key="2">
    <source>
        <dbReference type="Proteomes" id="UP001498421"/>
    </source>
</evidence>
<evidence type="ECO:0000313" key="1">
    <source>
        <dbReference type="EMBL" id="KAK7429557.1"/>
    </source>
</evidence>
<keyword evidence="2" id="KW-1185">Reference proteome</keyword>
<dbReference type="Proteomes" id="UP001498421">
    <property type="component" value="Unassembled WGS sequence"/>
</dbReference>
<comment type="caution">
    <text evidence="1">The sequence shown here is derived from an EMBL/GenBank/DDBJ whole genome shotgun (WGS) entry which is preliminary data.</text>
</comment>
<name>A0ABR1I9R9_9HYPO</name>